<name>W8KQX4_9GAMM</name>
<dbReference type="EMBL" id="CP007268">
    <property type="protein sequence ID" value="AHK77971.1"/>
    <property type="molecule type" value="Genomic_DNA"/>
</dbReference>
<proteinExistence type="predicted"/>
<feature type="region of interest" description="Disordered" evidence="1">
    <location>
        <begin position="1"/>
        <end position="63"/>
    </location>
</feature>
<reference evidence="3" key="2">
    <citation type="submission" date="2014-02" db="EMBL/GenBank/DDBJ databases">
        <title>Draft Genome Sequence of extremely halophilic bacteria Halorhodospira halochloris.</title>
        <authorList>
            <person name="Singh K.S."/>
        </authorList>
    </citation>
    <scope>NUCLEOTIDE SEQUENCE [LARGE SCALE GENOMIC DNA]</scope>
    <source>
        <strain evidence="3">A</strain>
    </source>
</reference>
<dbReference type="Proteomes" id="UP000019442">
    <property type="component" value="Chromosome"/>
</dbReference>
<evidence type="ECO:0000313" key="3">
    <source>
        <dbReference type="Proteomes" id="UP000019442"/>
    </source>
</evidence>
<organism evidence="2 3">
    <name type="scientific">Ectothiorhodospira haloalkaliphila</name>
    <dbReference type="NCBI Taxonomy" id="421628"/>
    <lineage>
        <taxon>Bacteria</taxon>
        <taxon>Pseudomonadati</taxon>
        <taxon>Pseudomonadota</taxon>
        <taxon>Gammaproteobacteria</taxon>
        <taxon>Chromatiales</taxon>
        <taxon>Ectothiorhodospiraceae</taxon>
        <taxon>Ectothiorhodospira</taxon>
    </lineage>
</organism>
<protein>
    <submittedName>
        <fullName evidence="2">Ubiquinol oxidase</fullName>
    </submittedName>
</protein>
<gene>
    <name evidence="2" type="ORF">M911_00750</name>
</gene>
<dbReference type="AlphaFoldDB" id="W8KQX4"/>
<dbReference type="KEGG" id="hhc:M911_00750"/>
<evidence type="ECO:0000313" key="2">
    <source>
        <dbReference type="EMBL" id="AHK77971.1"/>
    </source>
</evidence>
<keyword evidence="3" id="KW-1185">Reference proteome</keyword>
<dbReference type="HOGENOM" id="CLU_2879645_0_0_6"/>
<sequence length="63" mass="6786">MHPTQEQNGYVWRSPRAPPRAHRGHPRGVSPPGRGDPCGAPGSGWWYPAGHPAGCDPRGNPPR</sequence>
<accession>W8KQX4</accession>
<reference evidence="2 3" key="1">
    <citation type="journal article" date="2014" name="J Genomics">
        <title>Draft Genome Sequence of the Extremely Halophilic Phototrophic Purple Sulfur Bacterium Halorhodospira halochloris.</title>
        <authorList>
            <person name="Singh K.S."/>
            <person name="Kirksey J."/>
            <person name="Hoff W.D."/>
            <person name="Deole R."/>
        </authorList>
    </citation>
    <scope>NUCLEOTIDE SEQUENCE [LARGE SCALE GENOMIC DNA]</scope>
    <source>
        <strain evidence="2 3">A</strain>
    </source>
</reference>
<evidence type="ECO:0000256" key="1">
    <source>
        <dbReference type="SAM" id="MobiDB-lite"/>
    </source>
</evidence>